<evidence type="ECO:0000256" key="2">
    <source>
        <dbReference type="ARBA" id="ARBA00022679"/>
    </source>
</evidence>
<evidence type="ECO:0000256" key="3">
    <source>
        <dbReference type="ARBA" id="ARBA00022691"/>
    </source>
</evidence>
<sequence>MGSVIPSEDELTAALIDLKTNNPQCGIAKIHALLLISFPTWLVSEKRTRKILQLHGLVLNASPPSSSTPQEQSEEVVIAADGSTSFIPYQYPSSRVIKNLDLQKWTLKVRVKYFDKKKGKGLVAMEKISKGEVIWKEDPFILAPEWEIYDLQHQSAACGFCSTPFATASPLITSCPGSSSSSAAPCPIKFCSRLCLARSKKHHTLLCPSQNPACVPLLKFARDTQWMALHALSQCTSRILLANQIDDSTLNSDWQVVKGLAELGMEERFQQSYEGHHGAEPDRVAWQKAHTLFVQAFSEPPNPADQKKLTKLLKKPLREDLKSDLFNYKSFLRGLGRMSLNLEAHGGLYVLHSHLNHSCSPNVSVRHLEQKTMLARITVIAKQDIQPGEELTVTYVNPSGSVTSRQIELESWAFGKCKCPRCVQELKELAEKRKADGEAEAAAGAALDDLERELKAGLGLA</sequence>
<dbReference type="InterPro" id="IPR001214">
    <property type="entry name" value="SET_dom"/>
</dbReference>
<evidence type="ECO:0000256" key="1">
    <source>
        <dbReference type="ARBA" id="ARBA00022603"/>
    </source>
</evidence>
<accession>A0A067NCI3</accession>
<feature type="domain" description="SET" evidence="7">
    <location>
        <begin position="107"/>
        <end position="396"/>
    </location>
</feature>
<name>A0A067NCI3_PLEO1</name>
<evidence type="ECO:0000256" key="4">
    <source>
        <dbReference type="ARBA" id="ARBA00042380"/>
    </source>
</evidence>
<dbReference type="Gene3D" id="1.10.220.160">
    <property type="match status" value="1"/>
</dbReference>
<evidence type="ECO:0000259" key="7">
    <source>
        <dbReference type="PROSITE" id="PS50280"/>
    </source>
</evidence>
<dbReference type="PROSITE" id="PS50280">
    <property type="entry name" value="SET"/>
    <property type="match status" value="1"/>
</dbReference>
<dbReference type="OrthoDB" id="438641at2759"/>
<dbReference type="Gene3D" id="2.170.270.10">
    <property type="entry name" value="SET domain"/>
    <property type="match status" value="1"/>
</dbReference>
<dbReference type="HOGENOM" id="CLU_031650_0_0_1"/>
<dbReference type="InterPro" id="IPR046341">
    <property type="entry name" value="SET_dom_sf"/>
</dbReference>
<dbReference type="GO" id="GO:0032259">
    <property type="term" value="P:methylation"/>
    <property type="evidence" value="ECO:0007669"/>
    <property type="project" value="UniProtKB-KW"/>
</dbReference>
<evidence type="ECO:0000313" key="9">
    <source>
        <dbReference type="Proteomes" id="UP000027073"/>
    </source>
</evidence>
<dbReference type="SUPFAM" id="SSF82199">
    <property type="entry name" value="SET domain"/>
    <property type="match status" value="1"/>
</dbReference>
<evidence type="ECO:0000256" key="6">
    <source>
        <dbReference type="ARBA" id="ARBA00048619"/>
    </source>
</evidence>
<reference evidence="9" key="1">
    <citation type="journal article" date="2014" name="Proc. Natl. Acad. Sci. U.S.A.">
        <title>Extensive sampling of basidiomycete genomes demonstrates inadequacy of the white-rot/brown-rot paradigm for wood decay fungi.</title>
        <authorList>
            <person name="Riley R."/>
            <person name="Salamov A.A."/>
            <person name="Brown D.W."/>
            <person name="Nagy L.G."/>
            <person name="Floudas D."/>
            <person name="Held B.W."/>
            <person name="Levasseur A."/>
            <person name="Lombard V."/>
            <person name="Morin E."/>
            <person name="Otillar R."/>
            <person name="Lindquist E.A."/>
            <person name="Sun H."/>
            <person name="LaButti K.M."/>
            <person name="Schmutz J."/>
            <person name="Jabbour D."/>
            <person name="Luo H."/>
            <person name="Baker S.E."/>
            <person name="Pisabarro A.G."/>
            <person name="Walton J.D."/>
            <person name="Blanchette R.A."/>
            <person name="Henrissat B."/>
            <person name="Martin F."/>
            <person name="Cullen D."/>
            <person name="Hibbett D.S."/>
            <person name="Grigoriev I.V."/>
        </authorList>
    </citation>
    <scope>NUCLEOTIDE SEQUENCE [LARGE SCALE GENOMIC DNA]</scope>
    <source>
        <strain evidence="9">PC15</strain>
    </source>
</reference>
<evidence type="ECO:0000313" key="8">
    <source>
        <dbReference type="EMBL" id="KDQ25564.1"/>
    </source>
</evidence>
<proteinExistence type="predicted"/>
<comment type="catalytic activity">
    <reaction evidence="6">
        <text>L-lysyl-[histone] + S-adenosyl-L-methionine = N(6)-methyl-L-lysyl-[histone] + S-adenosyl-L-homocysteine + H(+)</text>
        <dbReference type="Rhea" id="RHEA:10024"/>
        <dbReference type="Rhea" id="RHEA-COMP:9845"/>
        <dbReference type="Rhea" id="RHEA-COMP:9846"/>
        <dbReference type="ChEBI" id="CHEBI:15378"/>
        <dbReference type="ChEBI" id="CHEBI:29969"/>
        <dbReference type="ChEBI" id="CHEBI:57856"/>
        <dbReference type="ChEBI" id="CHEBI:59789"/>
        <dbReference type="ChEBI" id="CHEBI:61929"/>
    </reaction>
    <physiologicalReaction direction="left-to-right" evidence="6">
        <dbReference type="Rhea" id="RHEA:10025"/>
    </physiologicalReaction>
</comment>
<dbReference type="EMBL" id="KL198010">
    <property type="protein sequence ID" value="KDQ25564.1"/>
    <property type="molecule type" value="Genomic_DNA"/>
</dbReference>
<dbReference type="AlphaFoldDB" id="A0A067NCI3"/>
<dbReference type="Pfam" id="PF00856">
    <property type="entry name" value="SET"/>
    <property type="match status" value="1"/>
</dbReference>
<dbReference type="VEuPathDB" id="FungiDB:PLEOSDRAFT_1066660"/>
<keyword evidence="2" id="KW-0808">Transferase</keyword>
<keyword evidence="3" id="KW-0949">S-adenosyl-L-methionine</keyword>
<dbReference type="PANTHER" id="PTHR46402:SF2">
    <property type="entry name" value="HISTONE-LYSINE N-TRIMETHYLTRANSFERASE SMYD5"/>
    <property type="match status" value="1"/>
</dbReference>
<dbReference type="GO" id="GO:0042799">
    <property type="term" value="F:histone H4K20 methyltransferase activity"/>
    <property type="evidence" value="ECO:0007669"/>
    <property type="project" value="TreeGrafter"/>
</dbReference>
<dbReference type="CDD" id="cd20071">
    <property type="entry name" value="SET_SMYD"/>
    <property type="match status" value="1"/>
</dbReference>
<organism evidence="8 9">
    <name type="scientific">Pleurotus ostreatus (strain PC15)</name>
    <name type="common">Oyster mushroom</name>
    <dbReference type="NCBI Taxonomy" id="1137138"/>
    <lineage>
        <taxon>Eukaryota</taxon>
        <taxon>Fungi</taxon>
        <taxon>Dikarya</taxon>
        <taxon>Basidiomycota</taxon>
        <taxon>Agaricomycotina</taxon>
        <taxon>Agaricomycetes</taxon>
        <taxon>Agaricomycetidae</taxon>
        <taxon>Agaricales</taxon>
        <taxon>Pleurotineae</taxon>
        <taxon>Pleurotaceae</taxon>
        <taxon>Pleurotus</taxon>
    </lineage>
</organism>
<dbReference type="Proteomes" id="UP000027073">
    <property type="component" value="Unassembled WGS sequence"/>
</dbReference>
<dbReference type="SMART" id="SM00317">
    <property type="entry name" value="SET"/>
    <property type="match status" value="1"/>
</dbReference>
<keyword evidence="1" id="KW-0489">Methyltransferase</keyword>
<evidence type="ECO:0000256" key="5">
    <source>
        <dbReference type="ARBA" id="ARBA00044528"/>
    </source>
</evidence>
<dbReference type="Gene3D" id="6.10.140.2220">
    <property type="match status" value="1"/>
</dbReference>
<dbReference type="InParanoid" id="A0A067NCI3"/>
<dbReference type="STRING" id="1137138.A0A067NCI3"/>
<protein>
    <recommendedName>
        <fullName evidence="5">Histone-lysine N-methyltransferase SET5</fullName>
    </recommendedName>
    <alternativeName>
        <fullName evidence="4">SET domain-containing protein 5</fullName>
    </alternativeName>
</protein>
<gene>
    <name evidence="8" type="ORF">PLEOSDRAFT_1066660</name>
</gene>
<dbReference type="PANTHER" id="PTHR46402">
    <property type="entry name" value="SET AND MYND DOMAIN-CONTAINING PROTEIN 5"/>
    <property type="match status" value="1"/>
</dbReference>
<dbReference type="GO" id="GO:0045814">
    <property type="term" value="P:negative regulation of gene expression, epigenetic"/>
    <property type="evidence" value="ECO:0007669"/>
    <property type="project" value="TreeGrafter"/>
</dbReference>